<reference evidence="1 2" key="1">
    <citation type="journal article" date="2019" name="Int. J. Syst. Evol. Microbiol.">
        <title>The Global Catalogue of Microorganisms (GCM) 10K type strain sequencing project: providing services to taxonomists for standard genome sequencing and annotation.</title>
        <authorList>
            <consortium name="The Broad Institute Genomics Platform"/>
            <consortium name="The Broad Institute Genome Sequencing Center for Infectious Disease"/>
            <person name="Wu L."/>
            <person name="Ma J."/>
        </authorList>
    </citation>
    <scope>NUCLEOTIDE SEQUENCE [LARGE SCALE GENOMIC DNA]</scope>
    <source>
        <strain evidence="1 2">JCM 15572</strain>
    </source>
</reference>
<sequence length="70" mass="7460">MAQARAVAEAFDREADEGHTIRLTTASTELRQVLAELFGAEAVNDDSDGWDADAELARLTRSGPTLGDIA</sequence>
<keyword evidence="2" id="KW-1185">Reference proteome</keyword>
<proteinExistence type="predicted"/>
<evidence type="ECO:0000313" key="2">
    <source>
        <dbReference type="Proteomes" id="UP001501705"/>
    </source>
</evidence>
<accession>A0ABN2BZX4</accession>
<organism evidence="1 2">
    <name type="scientific">Kribbella hippodromi</name>
    <dbReference type="NCBI Taxonomy" id="434347"/>
    <lineage>
        <taxon>Bacteria</taxon>
        <taxon>Bacillati</taxon>
        <taxon>Actinomycetota</taxon>
        <taxon>Actinomycetes</taxon>
        <taxon>Propionibacteriales</taxon>
        <taxon>Kribbellaceae</taxon>
        <taxon>Kribbella</taxon>
    </lineage>
</organism>
<gene>
    <name evidence="1" type="ORF">GCM10009804_03060</name>
</gene>
<dbReference type="EMBL" id="BAAAPH010000001">
    <property type="protein sequence ID" value="GAA1549874.1"/>
    <property type="molecule type" value="Genomic_DNA"/>
</dbReference>
<evidence type="ECO:0000313" key="1">
    <source>
        <dbReference type="EMBL" id="GAA1549874.1"/>
    </source>
</evidence>
<dbReference type="Proteomes" id="UP001501705">
    <property type="component" value="Unassembled WGS sequence"/>
</dbReference>
<name>A0ABN2BZX4_9ACTN</name>
<protein>
    <submittedName>
        <fullName evidence="1">Uncharacterized protein</fullName>
    </submittedName>
</protein>
<comment type="caution">
    <text evidence="1">The sequence shown here is derived from an EMBL/GenBank/DDBJ whole genome shotgun (WGS) entry which is preliminary data.</text>
</comment>